<protein>
    <submittedName>
        <fullName evidence="1">Uncharacterized protein</fullName>
    </submittedName>
</protein>
<accession>A0A075SJQ6</accession>
<dbReference type="EMBL" id="CP008921">
    <property type="protein sequence ID" value="AIG43626.1"/>
    <property type="molecule type" value="Genomic_DNA"/>
</dbReference>
<sequence>MYEFVLEYGSFPVKLIDGFVNNRSEIPDFLKEDEEMIARLNEINELFHQLFLTIECKFDYIGKQFPDKIEQLRELYHPLADDLLAKYGNQIELKIEPFIL</sequence>
<dbReference type="RefSeq" id="WP_002938072.1">
    <property type="nucleotide sequence ID" value="NZ_ALLE01000002.1"/>
</dbReference>
<dbReference type="AlphaFoldDB" id="A0A075SJQ6"/>
<dbReference type="GeneID" id="8153879"/>
<evidence type="ECO:0000313" key="2">
    <source>
        <dbReference type="Proteomes" id="UP000028185"/>
    </source>
</evidence>
<evidence type="ECO:0000313" key="1">
    <source>
        <dbReference type="EMBL" id="AIG43626.1"/>
    </source>
</evidence>
<dbReference type="HOGENOM" id="CLU_2290085_0_0_9"/>
<reference evidence="1 2" key="1">
    <citation type="journal article" date="2014" name="Genome Announc.">
        <title>Whole-Genome Sequence of Streptococcus suis Serotype 4 Reference Strain 6407.</title>
        <authorList>
            <person name="Wang K."/>
            <person name="Chen J."/>
            <person name="Yao H."/>
            <person name="Lu C."/>
        </authorList>
    </citation>
    <scope>NUCLEOTIDE SEQUENCE [LARGE SCALE GENOMIC DNA]</scope>
    <source>
        <strain evidence="1">6407</strain>
    </source>
</reference>
<name>A0A075SJQ6_STRSU</name>
<organism evidence="1 2">
    <name type="scientific">Streptococcus suis 6407</name>
    <dbReference type="NCBI Taxonomy" id="1214179"/>
    <lineage>
        <taxon>Bacteria</taxon>
        <taxon>Bacillati</taxon>
        <taxon>Bacillota</taxon>
        <taxon>Bacilli</taxon>
        <taxon>Lactobacillales</taxon>
        <taxon>Streptococcaceae</taxon>
        <taxon>Streptococcus</taxon>
    </lineage>
</organism>
<gene>
    <name evidence="1" type="ORF">ID09_06150</name>
</gene>
<dbReference type="PATRIC" id="fig|1214179.4.peg.1197"/>
<dbReference type="Proteomes" id="UP000028185">
    <property type="component" value="Chromosome"/>
</dbReference>
<proteinExistence type="predicted"/>